<accession>A0A971S149</accession>
<dbReference type="Proteomes" id="UP000777265">
    <property type="component" value="Unassembled WGS sequence"/>
</dbReference>
<reference evidence="2" key="1">
    <citation type="journal article" date="2020" name="Biotechnol. Biofuels">
        <title>New insights from the biogas microbiome by comprehensive genome-resolved metagenomics of nearly 1600 species originating from multiple anaerobic digesters.</title>
        <authorList>
            <person name="Campanaro S."/>
            <person name="Treu L."/>
            <person name="Rodriguez-R L.M."/>
            <person name="Kovalovszki A."/>
            <person name="Ziels R.M."/>
            <person name="Maus I."/>
            <person name="Zhu X."/>
            <person name="Kougias P.G."/>
            <person name="Basile A."/>
            <person name="Luo G."/>
            <person name="Schluter A."/>
            <person name="Konstantinidis K.T."/>
            <person name="Angelidaki I."/>
        </authorList>
    </citation>
    <scope>NUCLEOTIDE SEQUENCE</scope>
    <source>
        <strain evidence="2">AS06rmzACSIP_7</strain>
    </source>
</reference>
<reference evidence="2" key="2">
    <citation type="submission" date="2020-01" db="EMBL/GenBank/DDBJ databases">
        <authorList>
            <person name="Campanaro S."/>
        </authorList>
    </citation>
    <scope>NUCLEOTIDE SEQUENCE</scope>
    <source>
        <strain evidence="2">AS06rmzACSIP_7</strain>
    </source>
</reference>
<protein>
    <submittedName>
        <fullName evidence="2">Uncharacterized protein</fullName>
    </submittedName>
</protein>
<evidence type="ECO:0000313" key="2">
    <source>
        <dbReference type="EMBL" id="NLW36125.1"/>
    </source>
</evidence>
<name>A0A971S149_9BACT</name>
<proteinExistence type="predicted"/>
<evidence type="ECO:0000313" key="3">
    <source>
        <dbReference type="Proteomes" id="UP000777265"/>
    </source>
</evidence>
<dbReference type="AlphaFoldDB" id="A0A971S149"/>
<comment type="caution">
    <text evidence="2">The sequence shown here is derived from an EMBL/GenBank/DDBJ whole genome shotgun (WGS) entry which is preliminary data.</text>
</comment>
<dbReference type="EMBL" id="JAAYEE010000214">
    <property type="protein sequence ID" value="NLW36125.1"/>
    <property type="molecule type" value="Genomic_DNA"/>
</dbReference>
<feature type="region of interest" description="Disordered" evidence="1">
    <location>
        <begin position="49"/>
        <end position="69"/>
    </location>
</feature>
<evidence type="ECO:0000256" key="1">
    <source>
        <dbReference type="SAM" id="MobiDB-lite"/>
    </source>
</evidence>
<gene>
    <name evidence="2" type="ORF">GXY80_11700</name>
</gene>
<sequence length="69" mass="7374">MPRYASLDIAGVSYPVMLRDITHLFIRPGNTGMPAVTAKGREAVPAGKSRIITHPTGSPDPACIDDELQ</sequence>
<organism evidence="2 3">
    <name type="scientific">Syntrophorhabdus aromaticivorans</name>
    <dbReference type="NCBI Taxonomy" id="328301"/>
    <lineage>
        <taxon>Bacteria</taxon>
        <taxon>Pseudomonadati</taxon>
        <taxon>Thermodesulfobacteriota</taxon>
        <taxon>Syntrophorhabdia</taxon>
        <taxon>Syntrophorhabdales</taxon>
        <taxon>Syntrophorhabdaceae</taxon>
        <taxon>Syntrophorhabdus</taxon>
    </lineage>
</organism>